<dbReference type="GO" id="GO:0004493">
    <property type="term" value="F:methylmalonyl-CoA epimerase activity"/>
    <property type="evidence" value="ECO:0007669"/>
    <property type="project" value="TreeGrafter"/>
</dbReference>
<name>A0A174N0Z2_9FIRM</name>
<dbReference type="Proteomes" id="UP000095651">
    <property type="component" value="Unassembled WGS sequence"/>
</dbReference>
<dbReference type="Pfam" id="PF00903">
    <property type="entry name" value="Glyoxalase"/>
    <property type="match status" value="1"/>
</dbReference>
<evidence type="ECO:0000313" key="3">
    <source>
        <dbReference type="EMBL" id="CUP41316.1"/>
    </source>
</evidence>
<dbReference type="Gene3D" id="3.10.180.10">
    <property type="entry name" value="2,3-Dihydroxybiphenyl 1,2-Dioxygenase, domain 1"/>
    <property type="match status" value="1"/>
</dbReference>
<dbReference type="InterPro" id="IPR051785">
    <property type="entry name" value="MMCE/EMCE_epimerase"/>
</dbReference>
<dbReference type="InterPro" id="IPR029068">
    <property type="entry name" value="Glyas_Bleomycin-R_OHBP_Dase"/>
</dbReference>
<accession>A0A174N0Z2</accession>
<evidence type="ECO:0000259" key="2">
    <source>
        <dbReference type="PROSITE" id="PS51819"/>
    </source>
</evidence>
<dbReference type="RefSeq" id="WP_055660599.1">
    <property type="nucleotide sequence ID" value="NZ_CABIXC010000029.1"/>
</dbReference>
<sequence length="129" mass="14443">MAAQYITGLQHIGIPTNDIEKTVAFYHELGFETAFETVNEAAGERVAFLKCGSLVIETYENHQAAERNGAVDHVALDVTDIEAVFAEIKEAGYPMLDEDIQFLPFWANGVRFFTILGPNREKVEFSQML</sequence>
<proteinExistence type="predicted"/>
<protein>
    <submittedName>
        <fullName evidence="3">Glyoxalase/bleomycin resistance protein/dioxygenase</fullName>
    </submittedName>
</protein>
<feature type="domain" description="VOC" evidence="2">
    <location>
        <begin position="8"/>
        <end position="128"/>
    </location>
</feature>
<keyword evidence="3" id="KW-0223">Dioxygenase</keyword>
<dbReference type="PROSITE" id="PS51819">
    <property type="entry name" value="VOC"/>
    <property type="match status" value="1"/>
</dbReference>
<gene>
    <name evidence="3" type="ORF">ERS852407_05869</name>
</gene>
<reference evidence="3 4" key="1">
    <citation type="submission" date="2015-09" db="EMBL/GenBank/DDBJ databases">
        <authorList>
            <consortium name="Pathogen Informatics"/>
        </authorList>
    </citation>
    <scope>NUCLEOTIDE SEQUENCE [LARGE SCALE GENOMIC DNA]</scope>
    <source>
        <strain evidence="3 4">2789STDY5608850</strain>
    </source>
</reference>
<dbReference type="GO" id="GO:0046491">
    <property type="term" value="P:L-methylmalonyl-CoA metabolic process"/>
    <property type="evidence" value="ECO:0007669"/>
    <property type="project" value="TreeGrafter"/>
</dbReference>
<evidence type="ECO:0000256" key="1">
    <source>
        <dbReference type="ARBA" id="ARBA00022723"/>
    </source>
</evidence>
<dbReference type="PANTHER" id="PTHR43048:SF3">
    <property type="entry name" value="METHYLMALONYL-COA EPIMERASE, MITOCHONDRIAL"/>
    <property type="match status" value="1"/>
</dbReference>
<dbReference type="PANTHER" id="PTHR43048">
    <property type="entry name" value="METHYLMALONYL-COA EPIMERASE"/>
    <property type="match status" value="1"/>
</dbReference>
<organism evidence="3 4">
    <name type="scientific">Hungatella hathewayi</name>
    <dbReference type="NCBI Taxonomy" id="154046"/>
    <lineage>
        <taxon>Bacteria</taxon>
        <taxon>Bacillati</taxon>
        <taxon>Bacillota</taxon>
        <taxon>Clostridia</taxon>
        <taxon>Lachnospirales</taxon>
        <taxon>Lachnospiraceae</taxon>
        <taxon>Hungatella</taxon>
    </lineage>
</organism>
<dbReference type="EMBL" id="CYZE01000029">
    <property type="protein sequence ID" value="CUP41316.1"/>
    <property type="molecule type" value="Genomic_DNA"/>
</dbReference>
<dbReference type="SUPFAM" id="SSF54593">
    <property type="entry name" value="Glyoxalase/Bleomycin resistance protein/Dihydroxybiphenyl dioxygenase"/>
    <property type="match status" value="1"/>
</dbReference>
<evidence type="ECO:0000313" key="4">
    <source>
        <dbReference type="Proteomes" id="UP000095651"/>
    </source>
</evidence>
<keyword evidence="1" id="KW-0479">Metal-binding</keyword>
<dbReference type="InterPro" id="IPR004360">
    <property type="entry name" value="Glyas_Fos-R_dOase_dom"/>
</dbReference>
<dbReference type="AlphaFoldDB" id="A0A174N0Z2"/>
<dbReference type="GO" id="GO:0046872">
    <property type="term" value="F:metal ion binding"/>
    <property type="evidence" value="ECO:0007669"/>
    <property type="project" value="UniProtKB-KW"/>
</dbReference>
<dbReference type="GO" id="GO:0051213">
    <property type="term" value="F:dioxygenase activity"/>
    <property type="evidence" value="ECO:0007669"/>
    <property type="project" value="UniProtKB-KW"/>
</dbReference>
<keyword evidence="3" id="KW-0560">Oxidoreductase</keyword>
<dbReference type="InterPro" id="IPR037523">
    <property type="entry name" value="VOC_core"/>
</dbReference>